<reference evidence="6" key="1">
    <citation type="journal article" date="2020" name="mSystems">
        <title>Genome- and Community-Level Interaction Insights into Carbon Utilization and Element Cycling Functions of Hydrothermarchaeota in Hydrothermal Sediment.</title>
        <authorList>
            <person name="Zhou Z."/>
            <person name="Liu Y."/>
            <person name="Xu W."/>
            <person name="Pan J."/>
            <person name="Luo Z.H."/>
            <person name="Li M."/>
        </authorList>
    </citation>
    <scope>NUCLEOTIDE SEQUENCE [LARGE SCALE GENOMIC DNA]</scope>
    <source>
        <strain evidence="6">SpSt-123</strain>
    </source>
</reference>
<dbReference type="AlphaFoldDB" id="A0A7C1HW25"/>
<dbReference type="Gene3D" id="3.40.50.300">
    <property type="entry name" value="P-loop containing nucleotide triphosphate hydrolases"/>
    <property type="match status" value="1"/>
</dbReference>
<gene>
    <name evidence="6" type="ORF">ENO04_00255</name>
</gene>
<evidence type="ECO:0000313" key="6">
    <source>
        <dbReference type="EMBL" id="HDS10047.1"/>
    </source>
</evidence>
<protein>
    <submittedName>
        <fullName evidence="6">Metal ABC transporter ATP-binding protein</fullName>
    </submittedName>
</protein>
<evidence type="ECO:0000259" key="5">
    <source>
        <dbReference type="PROSITE" id="PS50893"/>
    </source>
</evidence>
<comment type="similarity">
    <text evidence="1">Belongs to the ABC transporter superfamily.</text>
</comment>
<evidence type="ECO:0000256" key="1">
    <source>
        <dbReference type="ARBA" id="ARBA00005417"/>
    </source>
</evidence>
<dbReference type="SMART" id="SM00382">
    <property type="entry name" value="AAA"/>
    <property type="match status" value="1"/>
</dbReference>
<dbReference type="SUPFAM" id="SSF52540">
    <property type="entry name" value="P-loop containing nucleoside triphosphate hydrolases"/>
    <property type="match status" value="1"/>
</dbReference>
<dbReference type="InterPro" id="IPR003439">
    <property type="entry name" value="ABC_transporter-like_ATP-bd"/>
</dbReference>
<comment type="caution">
    <text evidence="6">The sequence shown here is derived from an EMBL/GenBank/DDBJ whole genome shotgun (WGS) entry which is preliminary data.</text>
</comment>
<dbReference type="InterPro" id="IPR003593">
    <property type="entry name" value="AAA+_ATPase"/>
</dbReference>
<organism evidence="6">
    <name type="scientific">Fervidicoccus fontis</name>
    <dbReference type="NCBI Taxonomy" id="683846"/>
    <lineage>
        <taxon>Archaea</taxon>
        <taxon>Thermoproteota</taxon>
        <taxon>Thermoprotei</taxon>
        <taxon>Fervidicoccales</taxon>
        <taxon>Fervidicoccaceae</taxon>
        <taxon>Fervidicoccus</taxon>
    </lineage>
</organism>
<dbReference type="PANTHER" id="PTHR42734">
    <property type="entry name" value="METAL TRANSPORT SYSTEM ATP-BINDING PROTEIN TM_0124-RELATED"/>
    <property type="match status" value="1"/>
</dbReference>
<keyword evidence="2" id="KW-0813">Transport</keyword>
<name>A0A7C1HW25_9CREN</name>
<dbReference type="Pfam" id="PF00005">
    <property type="entry name" value="ABC_tran"/>
    <property type="match status" value="1"/>
</dbReference>
<evidence type="ECO:0000256" key="4">
    <source>
        <dbReference type="ARBA" id="ARBA00022840"/>
    </source>
</evidence>
<dbReference type="InterPro" id="IPR050153">
    <property type="entry name" value="Metal_Ion_Import_ABC"/>
</dbReference>
<accession>A0A7C1HW25</accession>
<dbReference type="GO" id="GO:0005524">
    <property type="term" value="F:ATP binding"/>
    <property type="evidence" value="ECO:0007669"/>
    <property type="project" value="UniProtKB-KW"/>
</dbReference>
<feature type="domain" description="ABC transporter" evidence="5">
    <location>
        <begin position="20"/>
        <end position="255"/>
    </location>
</feature>
<evidence type="ECO:0000256" key="2">
    <source>
        <dbReference type="ARBA" id="ARBA00022448"/>
    </source>
</evidence>
<keyword evidence="3" id="KW-0547">Nucleotide-binding</keyword>
<keyword evidence="4 6" id="KW-0067">ATP-binding</keyword>
<dbReference type="PANTHER" id="PTHR42734:SF5">
    <property type="entry name" value="IRON TRANSPORT SYSTEM ATP-BINDING PROTEIN HI_0361-RELATED"/>
    <property type="match status" value="1"/>
</dbReference>
<dbReference type="PROSITE" id="PS50893">
    <property type="entry name" value="ABC_TRANSPORTER_2"/>
    <property type="match status" value="1"/>
</dbReference>
<dbReference type="InterPro" id="IPR027417">
    <property type="entry name" value="P-loop_NTPase"/>
</dbReference>
<evidence type="ECO:0000256" key="3">
    <source>
        <dbReference type="ARBA" id="ARBA00022741"/>
    </source>
</evidence>
<dbReference type="EMBL" id="DSDY01000009">
    <property type="protein sequence ID" value="HDS10047.1"/>
    <property type="molecule type" value="Genomic_DNA"/>
</dbReference>
<sequence>MTALLESDAVMRDTSQRCFVSAENLVLRYGSSPVINGLSFRFDGPGLLQVIGPNGSGKTTLMKALAGILPIAGGKALVCGNEPRRASKLGLIGYVPQFSASQLSSVPITAMEVIMMDYVMRSPWPRLMRKKLEEIVARALSLVGVHESYWHKRFSELSGGLRQRVLIARAILGDPPVLLLDEPLASVDPAGRHDLACLIGSLSAKKIVIVTSHDPVIFLGWTRRILVLGFNKYLYGEPGDVLDEKKLEAFYGSSVLRLGEHVHIYDAGCKP</sequence>
<dbReference type="GO" id="GO:0016887">
    <property type="term" value="F:ATP hydrolysis activity"/>
    <property type="evidence" value="ECO:0007669"/>
    <property type="project" value="InterPro"/>
</dbReference>
<proteinExistence type="inferred from homology"/>